<accession>A0A380WGD4</accession>
<dbReference type="GO" id="GO:0016747">
    <property type="term" value="F:acyltransferase activity, transferring groups other than amino-acyl groups"/>
    <property type="evidence" value="ECO:0007669"/>
    <property type="project" value="InterPro"/>
</dbReference>
<feature type="transmembrane region" description="Helical" evidence="8">
    <location>
        <begin position="253"/>
        <end position="273"/>
    </location>
</feature>
<feature type="transmembrane region" description="Helical" evidence="8">
    <location>
        <begin position="294"/>
        <end position="313"/>
    </location>
</feature>
<feature type="transmembrane region" description="Helical" evidence="8">
    <location>
        <begin position="196"/>
        <end position="219"/>
    </location>
</feature>
<sequence>MTAPVTAFRPDIEGLRAIAVGGVIAFHFGMSDLPGGFIGVDIFFVISGYLITRHLMQEIGRSGTVDLWRFYGRRARRLLPASLLVIATTLAAGYFILAPSEQQLYAKGALFASSYVINLWLLRWSFDYFAADTASNPFLHFWSLSVEEQFYLLWPALLLLVAWFRPGARGIALMLGAVAALSFCVSAWMTSVSQPWAFYFSPLRAWEFAVGGLVSLVVAERWASGFRFSPVMGWTGLALIAVAYLNVSEADPFPGFIALLPVAGTTMLLLSGARPSAVGPTGLLSLPPLQWTGKLSYSLYLWHWPVIVYATILWPELTLGGRLACLAVTVGLSLLSYRFVENPVRLNGWLSAGSVRSLGLAALLTSLGVTLSYSAAQIAARSVDPDQKLIAESAARSSSARQIDNACVASLEQTTPRSCSLGAKLPRKTIVLFGDSHADHWSTPLARIAETNNWRLVTYLKSSCSVAAVPTWNVRLMRAYGECDVWRQTAMKEIAGLKPDAVIVSQFSYSYVENDVNGGLEHLVSRDVWADGLRASLATLRKTGAEVVLLRDVPVHKSYLDRCVARSLWQGRSSTVCDTPRQEAIDERVSKAEQAAASGLEGVRYVDLTELFCNDTTCPAMIGGKLTFRDRHHMATPYAATLAGSVQRAIFGNQVAAQWP</sequence>
<dbReference type="InterPro" id="IPR050879">
    <property type="entry name" value="Acyltransferase_3"/>
</dbReference>
<comment type="subcellular location">
    <subcellularLocation>
        <location evidence="1">Cell membrane</location>
        <topology evidence="1">Multi-pass membrane protein</topology>
    </subcellularLocation>
</comment>
<reference evidence="11 12" key="1">
    <citation type="submission" date="2018-06" db="EMBL/GenBank/DDBJ databases">
        <authorList>
            <consortium name="Pathogen Informatics"/>
            <person name="Doyle S."/>
        </authorList>
    </citation>
    <scope>NUCLEOTIDE SEQUENCE [LARGE SCALE GENOMIC DNA]</scope>
    <source>
        <strain evidence="11 12">NCTC10684</strain>
    </source>
</reference>
<evidence type="ECO:0000256" key="2">
    <source>
        <dbReference type="ARBA" id="ARBA00022475"/>
    </source>
</evidence>
<dbReference type="Pfam" id="PF01757">
    <property type="entry name" value="Acyl_transf_3"/>
    <property type="match status" value="1"/>
</dbReference>
<evidence type="ECO:0000256" key="3">
    <source>
        <dbReference type="ARBA" id="ARBA00022679"/>
    </source>
</evidence>
<dbReference type="GO" id="GO:0016788">
    <property type="term" value="F:hydrolase activity, acting on ester bonds"/>
    <property type="evidence" value="ECO:0007669"/>
    <property type="project" value="UniProtKB-ARBA"/>
</dbReference>
<evidence type="ECO:0000313" key="12">
    <source>
        <dbReference type="Proteomes" id="UP000254701"/>
    </source>
</evidence>
<feature type="transmembrane region" description="Helical" evidence="8">
    <location>
        <begin position="149"/>
        <end position="164"/>
    </location>
</feature>
<feature type="transmembrane region" description="Helical" evidence="8">
    <location>
        <begin position="36"/>
        <end position="56"/>
    </location>
</feature>
<name>A0A380WGD4_AMIAI</name>
<keyword evidence="3 11" id="KW-0808">Transferase</keyword>
<evidence type="ECO:0000256" key="6">
    <source>
        <dbReference type="ARBA" id="ARBA00023136"/>
    </source>
</evidence>
<evidence type="ECO:0000256" key="8">
    <source>
        <dbReference type="SAM" id="Phobius"/>
    </source>
</evidence>
<dbReference type="RefSeq" id="WP_115730252.1">
    <property type="nucleotide sequence ID" value="NZ_BAAAVY010000010.1"/>
</dbReference>
<dbReference type="Proteomes" id="UP000254701">
    <property type="component" value="Unassembled WGS sequence"/>
</dbReference>
<dbReference type="InterPro" id="IPR036514">
    <property type="entry name" value="SGNH_hydro_sf"/>
</dbReference>
<protein>
    <submittedName>
        <fullName evidence="11">O-acetyltransferase OatA</fullName>
        <ecNumber evidence="11">2.3.1.-</ecNumber>
    </submittedName>
</protein>
<feature type="transmembrane region" description="Helical" evidence="8">
    <location>
        <begin position="358"/>
        <end position="376"/>
    </location>
</feature>
<evidence type="ECO:0000256" key="5">
    <source>
        <dbReference type="ARBA" id="ARBA00022989"/>
    </source>
</evidence>
<keyword evidence="6 8" id="KW-0472">Membrane</keyword>
<keyword evidence="5 8" id="KW-1133">Transmembrane helix</keyword>
<dbReference type="InterPro" id="IPR002656">
    <property type="entry name" value="Acyl_transf_3_dom"/>
</dbReference>
<dbReference type="GO" id="GO:0005886">
    <property type="term" value="C:plasma membrane"/>
    <property type="evidence" value="ECO:0007669"/>
    <property type="project" value="UniProtKB-SubCell"/>
</dbReference>
<feature type="transmembrane region" description="Helical" evidence="8">
    <location>
        <begin position="12"/>
        <end position="30"/>
    </location>
</feature>
<evidence type="ECO:0000259" key="9">
    <source>
        <dbReference type="Pfam" id="PF01757"/>
    </source>
</evidence>
<feature type="transmembrane region" description="Helical" evidence="8">
    <location>
        <begin position="77"/>
        <end position="97"/>
    </location>
</feature>
<dbReference type="SUPFAM" id="SSF52266">
    <property type="entry name" value="SGNH hydrolase"/>
    <property type="match status" value="1"/>
</dbReference>
<dbReference type="Pfam" id="PF19040">
    <property type="entry name" value="SGNH"/>
    <property type="match status" value="1"/>
</dbReference>
<dbReference type="InterPro" id="IPR043968">
    <property type="entry name" value="SGNH"/>
</dbReference>
<evidence type="ECO:0000256" key="1">
    <source>
        <dbReference type="ARBA" id="ARBA00004651"/>
    </source>
</evidence>
<evidence type="ECO:0000256" key="4">
    <source>
        <dbReference type="ARBA" id="ARBA00022692"/>
    </source>
</evidence>
<organism evidence="11 12">
    <name type="scientific">Aminobacter aminovorans</name>
    <name type="common">Chelatobacter heintzii</name>
    <dbReference type="NCBI Taxonomy" id="83263"/>
    <lineage>
        <taxon>Bacteria</taxon>
        <taxon>Pseudomonadati</taxon>
        <taxon>Pseudomonadota</taxon>
        <taxon>Alphaproteobacteria</taxon>
        <taxon>Hyphomicrobiales</taxon>
        <taxon>Phyllobacteriaceae</taxon>
        <taxon>Aminobacter</taxon>
    </lineage>
</organism>
<evidence type="ECO:0000313" key="11">
    <source>
        <dbReference type="EMBL" id="SUU87798.1"/>
    </source>
</evidence>
<feature type="transmembrane region" description="Helical" evidence="8">
    <location>
        <begin position="231"/>
        <end position="247"/>
    </location>
</feature>
<dbReference type="PANTHER" id="PTHR23028">
    <property type="entry name" value="ACETYLTRANSFERASE"/>
    <property type="match status" value="1"/>
</dbReference>
<dbReference type="Gene3D" id="3.40.50.1110">
    <property type="entry name" value="SGNH hydrolase"/>
    <property type="match status" value="1"/>
</dbReference>
<dbReference type="PANTHER" id="PTHR23028:SF53">
    <property type="entry name" value="ACYL_TRANSF_3 DOMAIN-CONTAINING PROTEIN"/>
    <property type="match status" value="1"/>
</dbReference>
<dbReference type="EMBL" id="UFSM01000001">
    <property type="protein sequence ID" value="SUU87798.1"/>
    <property type="molecule type" value="Genomic_DNA"/>
</dbReference>
<evidence type="ECO:0000256" key="7">
    <source>
        <dbReference type="ARBA" id="ARBA00023315"/>
    </source>
</evidence>
<proteinExistence type="predicted"/>
<keyword evidence="2" id="KW-1003">Cell membrane</keyword>
<dbReference type="EC" id="2.3.1.-" evidence="11"/>
<keyword evidence="7 11" id="KW-0012">Acyltransferase</keyword>
<feature type="transmembrane region" description="Helical" evidence="8">
    <location>
        <begin position="171"/>
        <end position="190"/>
    </location>
</feature>
<dbReference type="OrthoDB" id="9796461at2"/>
<gene>
    <name evidence="11" type="primary">oatA_1</name>
    <name evidence="11" type="ORF">NCTC10684_01000</name>
</gene>
<dbReference type="AlphaFoldDB" id="A0A380WGD4"/>
<feature type="domain" description="SGNH" evidence="10">
    <location>
        <begin position="417"/>
        <end position="643"/>
    </location>
</feature>
<feature type="domain" description="Acyltransferase 3" evidence="9">
    <location>
        <begin position="11"/>
        <end position="337"/>
    </location>
</feature>
<feature type="transmembrane region" description="Helical" evidence="8">
    <location>
        <begin position="319"/>
        <end position="337"/>
    </location>
</feature>
<dbReference type="GO" id="GO:0009103">
    <property type="term" value="P:lipopolysaccharide biosynthetic process"/>
    <property type="evidence" value="ECO:0007669"/>
    <property type="project" value="TreeGrafter"/>
</dbReference>
<keyword evidence="4 8" id="KW-0812">Transmembrane</keyword>
<evidence type="ECO:0000259" key="10">
    <source>
        <dbReference type="Pfam" id="PF19040"/>
    </source>
</evidence>